<dbReference type="SUPFAM" id="SSF161098">
    <property type="entry name" value="MetI-like"/>
    <property type="match status" value="1"/>
</dbReference>
<keyword evidence="6 7" id="KW-0472">Membrane</keyword>
<evidence type="ECO:0000313" key="10">
    <source>
        <dbReference type="Proteomes" id="UP000663801"/>
    </source>
</evidence>
<feature type="transmembrane region" description="Helical" evidence="7">
    <location>
        <begin position="264"/>
        <end position="283"/>
    </location>
</feature>
<organism evidence="9 10">
    <name type="scientific">Nakamurella flavida</name>
    <dbReference type="NCBI Taxonomy" id="363630"/>
    <lineage>
        <taxon>Bacteria</taxon>
        <taxon>Bacillati</taxon>
        <taxon>Actinomycetota</taxon>
        <taxon>Actinomycetes</taxon>
        <taxon>Nakamurellales</taxon>
        <taxon>Nakamurellaceae</taxon>
        <taxon>Nakamurella</taxon>
    </lineage>
</organism>
<dbReference type="GO" id="GO:0005886">
    <property type="term" value="C:plasma membrane"/>
    <property type="evidence" value="ECO:0007669"/>
    <property type="project" value="UniProtKB-SubCell"/>
</dbReference>
<keyword evidence="4 7" id="KW-0812">Transmembrane</keyword>
<dbReference type="PANTHER" id="PTHR30193">
    <property type="entry name" value="ABC TRANSPORTER PERMEASE PROTEIN"/>
    <property type="match status" value="1"/>
</dbReference>
<dbReference type="InterPro" id="IPR000515">
    <property type="entry name" value="MetI-like"/>
</dbReference>
<dbReference type="Proteomes" id="UP000663801">
    <property type="component" value="Unassembled WGS sequence"/>
</dbReference>
<dbReference type="CDD" id="cd06261">
    <property type="entry name" value="TM_PBP2"/>
    <property type="match status" value="1"/>
</dbReference>
<dbReference type="Gene3D" id="1.10.3720.10">
    <property type="entry name" value="MetI-like"/>
    <property type="match status" value="1"/>
</dbReference>
<feature type="transmembrane region" description="Helical" evidence="7">
    <location>
        <begin position="123"/>
        <end position="143"/>
    </location>
</feature>
<feature type="transmembrane region" description="Helical" evidence="7">
    <location>
        <begin position="155"/>
        <end position="175"/>
    </location>
</feature>
<keyword evidence="5 7" id="KW-1133">Transmembrane helix</keyword>
<dbReference type="EMBL" id="JAERWL010000011">
    <property type="protein sequence ID" value="MBM9477550.1"/>
    <property type="molecule type" value="Genomic_DNA"/>
</dbReference>
<feature type="transmembrane region" description="Helical" evidence="7">
    <location>
        <begin position="317"/>
        <end position="337"/>
    </location>
</feature>
<evidence type="ECO:0000256" key="3">
    <source>
        <dbReference type="ARBA" id="ARBA00022475"/>
    </source>
</evidence>
<reference evidence="9" key="1">
    <citation type="submission" date="2021-01" db="EMBL/GenBank/DDBJ databases">
        <title>KCTC 19127 draft genome.</title>
        <authorList>
            <person name="An D."/>
        </authorList>
    </citation>
    <scope>NUCLEOTIDE SEQUENCE</scope>
    <source>
        <strain evidence="9">KCTC 19127</strain>
    </source>
</reference>
<evidence type="ECO:0000256" key="4">
    <source>
        <dbReference type="ARBA" id="ARBA00022692"/>
    </source>
</evidence>
<sequence>MDFLLNPTSVGDKLISMVLAVVIFGVIMAVLLFAIDRPKVPNWVIVAAFLGPVAILLAVGLFYPAAGTVVRSFQVSVNAVGPDGGPVINPNTGQRLTELGFSFDNYTRVFTDPAFQKTLLNTVWWVVLVPVVSTLFGLIYAVLVDRTRFEKAAKALVFLPMAISMVGASIIWKFVYEYRQGGSPQIGLANQVLVWLGADPYQFIITQPWNTFFLIVVMIWINAGFAMTILSAAIKAVPDDIVEAAQIDGATGFKLFRRVTVPTIRPAVVVVLTTIAMGSLKAFDVVRTMTGGNYGTSIVANEFYTQSFRQGEGGKGIGAALAVVLFVIIIPVIVYNVRQMRLAEEVR</sequence>
<dbReference type="PROSITE" id="PS50928">
    <property type="entry name" value="ABC_TM1"/>
    <property type="match status" value="1"/>
</dbReference>
<dbReference type="RefSeq" id="WP_205257674.1">
    <property type="nucleotide sequence ID" value="NZ_BAAAPV010000005.1"/>
</dbReference>
<feature type="transmembrane region" description="Helical" evidence="7">
    <location>
        <begin position="212"/>
        <end position="234"/>
    </location>
</feature>
<proteinExistence type="inferred from homology"/>
<keyword evidence="2 7" id="KW-0813">Transport</keyword>
<dbReference type="GO" id="GO:0055085">
    <property type="term" value="P:transmembrane transport"/>
    <property type="evidence" value="ECO:0007669"/>
    <property type="project" value="InterPro"/>
</dbReference>
<dbReference type="AlphaFoldDB" id="A0A938YRG2"/>
<evidence type="ECO:0000256" key="1">
    <source>
        <dbReference type="ARBA" id="ARBA00004651"/>
    </source>
</evidence>
<evidence type="ECO:0000256" key="5">
    <source>
        <dbReference type="ARBA" id="ARBA00022989"/>
    </source>
</evidence>
<protein>
    <submittedName>
        <fullName evidence="9">Sugar ABC transporter permease</fullName>
    </submittedName>
</protein>
<dbReference type="Pfam" id="PF00528">
    <property type="entry name" value="BPD_transp_1"/>
    <property type="match status" value="1"/>
</dbReference>
<feature type="transmembrane region" description="Helical" evidence="7">
    <location>
        <begin position="14"/>
        <end position="35"/>
    </location>
</feature>
<evidence type="ECO:0000313" key="9">
    <source>
        <dbReference type="EMBL" id="MBM9477550.1"/>
    </source>
</evidence>
<comment type="similarity">
    <text evidence="7">Belongs to the binding-protein-dependent transport system permease family.</text>
</comment>
<feature type="transmembrane region" description="Helical" evidence="7">
    <location>
        <begin position="42"/>
        <end position="63"/>
    </location>
</feature>
<accession>A0A938YRG2</accession>
<comment type="subcellular location">
    <subcellularLocation>
        <location evidence="1 7">Cell membrane</location>
        <topology evidence="1 7">Multi-pass membrane protein</topology>
    </subcellularLocation>
</comment>
<evidence type="ECO:0000259" key="8">
    <source>
        <dbReference type="PROSITE" id="PS50928"/>
    </source>
</evidence>
<evidence type="ECO:0000256" key="7">
    <source>
        <dbReference type="RuleBase" id="RU363032"/>
    </source>
</evidence>
<comment type="caution">
    <text evidence="9">The sequence shown here is derived from an EMBL/GenBank/DDBJ whole genome shotgun (WGS) entry which is preliminary data.</text>
</comment>
<evidence type="ECO:0000256" key="6">
    <source>
        <dbReference type="ARBA" id="ARBA00023136"/>
    </source>
</evidence>
<keyword evidence="3" id="KW-1003">Cell membrane</keyword>
<name>A0A938YRG2_9ACTN</name>
<evidence type="ECO:0000256" key="2">
    <source>
        <dbReference type="ARBA" id="ARBA00022448"/>
    </source>
</evidence>
<dbReference type="InterPro" id="IPR035906">
    <property type="entry name" value="MetI-like_sf"/>
</dbReference>
<feature type="domain" description="ABC transmembrane type-1" evidence="8">
    <location>
        <begin position="119"/>
        <end position="336"/>
    </location>
</feature>
<gene>
    <name evidence="9" type="ORF">JL107_13955</name>
</gene>
<keyword evidence="10" id="KW-1185">Reference proteome</keyword>
<dbReference type="PANTHER" id="PTHR30193:SF18">
    <property type="entry name" value="OSMOPROTECTIVE COMPOUNDS UPTAKE PERMEASE PROTEIN GGTC"/>
    <property type="match status" value="1"/>
</dbReference>
<dbReference type="InterPro" id="IPR051393">
    <property type="entry name" value="ABC_transporter_permease"/>
</dbReference>